<organism evidence="2 3">
    <name type="scientific">Oryza meyeriana var. granulata</name>
    <dbReference type="NCBI Taxonomy" id="110450"/>
    <lineage>
        <taxon>Eukaryota</taxon>
        <taxon>Viridiplantae</taxon>
        <taxon>Streptophyta</taxon>
        <taxon>Embryophyta</taxon>
        <taxon>Tracheophyta</taxon>
        <taxon>Spermatophyta</taxon>
        <taxon>Magnoliopsida</taxon>
        <taxon>Liliopsida</taxon>
        <taxon>Poales</taxon>
        <taxon>Poaceae</taxon>
        <taxon>BOP clade</taxon>
        <taxon>Oryzoideae</taxon>
        <taxon>Oryzeae</taxon>
        <taxon>Oryzinae</taxon>
        <taxon>Oryza</taxon>
        <taxon>Oryza meyeriana</taxon>
    </lineage>
</organism>
<comment type="caution">
    <text evidence="2">The sequence shown here is derived from an EMBL/GenBank/DDBJ whole genome shotgun (WGS) entry which is preliminary data.</text>
</comment>
<feature type="compositionally biased region" description="Low complexity" evidence="1">
    <location>
        <begin position="57"/>
        <end position="75"/>
    </location>
</feature>
<proteinExistence type="predicted"/>
<evidence type="ECO:0000313" key="2">
    <source>
        <dbReference type="EMBL" id="KAF0905397.1"/>
    </source>
</evidence>
<evidence type="ECO:0000256" key="1">
    <source>
        <dbReference type="SAM" id="MobiDB-lite"/>
    </source>
</evidence>
<feature type="region of interest" description="Disordered" evidence="1">
    <location>
        <begin position="54"/>
        <end position="88"/>
    </location>
</feature>
<keyword evidence="3" id="KW-1185">Reference proteome</keyword>
<dbReference type="AlphaFoldDB" id="A0A6G1CZ81"/>
<protein>
    <recommendedName>
        <fullName evidence="4">Reverse transcriptase Ty1/copia-type domain-containing protein</fullName>
    </recommendedName>
</protein>
<sequence>MDIEDKEVAWYLDAGAPPRSDFTIEYHVEQTIGYPVPGSGGDAIPPSATSMLAQENAASPSPATPTPAERAATTEFVSPPSHDEERLDAAHSDTPVRYRTVDNLIGEDALGPGLAQQELEEASLLLAGPGEPCSFAEAERDEAWRAAMQEEMDTVNRNGTWELIDLPHGHRPIGLKWVYKLKKNEAGKALRAWNVKLDCTLKALGFEQSKHEHAMYRRNNGGSTLLVGVRDFQEQCYIMALLITSGIILGV</sequence>
<reference evidence="2 3" key="1">
    <citation type="submission" date="2019-11" db="EMBL/GenBank/DDBJ databases">
        <title>Whole genome sequence of Oryza granulata.</title>
        <authorList>
            <person name="Li W."/>
        </authorList>
    </citation>
    <scope>NUCLEOTIDE SEQUENCE [LARGE SCALE GENOMIC DNA]</scope>
    <source>
        <strain evidence="3">cv. Menghai</strain>
        <tissue evidence="2">Leaf</tissue>
    </source>
</reference>
<dbReference type="Proteomes" id="UP000479710">
    <property type="component" value="Unassembled WGS sequence"/>
</dbReference>
<name>A0A6G1CZ81_9ORYZ</name>
<dbReference type="OrthoDB" id="1930494at2759"/>
<dbReference type="EMBL" id="SPHZ02000007">
    <property type="protein sequence ID" value="KAF0905397.1"/>
    <property type="molecule type" value="Genomic_DNA"/>
</dbReference>
<evidence type="ECO:0000313" key="3">
    <source>
        <dbReference type="Proteomes" id="UP000479710"/>
    </source>
</evidence>
<gene>
    <name evidence="2" type="ORF">E2562_004374</name>
</gene>
<accession>A0A6G1CZ81</accession>
<evidence type="ECO:0008006" key="4">
    <source>
        <dbReference type="Google" id="ProtNLM"/>
    </source>
</evidence>